<dbReference type="SUPFAM" id="SSF47473">
    <property type="entry name" value="EF-hand"/>
    <property type="match status" value="1"/>
</dbReference>
<dbReference type="GO" id="GO:0004713">
    <property type="term" value="F:protein tyrosine kinase activity"/>
    <property type="evidence" value="ECO:0007669"/>
    <property type="project" value="InterPro"/>
</dbReference>
<feature type="compositionally biased region" description="Low complexity" evidence="5">
    <location>
        <begin position="424"/>
        <end position="446"/>
    </location>
</feature>
<keyword evidence="9" id="KW-1185">Reference proteome</keyword>
<dbReference type="SMART" id="SM00219">
    <property type="entry name" value="TyrKc"/>
    <property type="match status" value="1"/>
</dbReference>
<feature type="compositionally biased region" description="Low complexity" evidence="5">
    <location>
        <begin position="392"/>
        <end position="401"/>
    </location>
</feature>
<dbReference type="SUPFAM" id="SSF56112">
    <property type="entry name" value="Protein kinase-like (PK-like)"/>
    <property type="match status" value="1"/>
</dbReference>
<dbReference type="InterPro" id="IPR020635">
    <property type="entry name" value="Tyr_kinase_cat_dom"/>
</dbReference>
<evidence type="ECO:0000256" key="2">
    <source>
        <dbReference type="ARBA" id="ARBA00022837"/>
    </source>
</evidence>
<feature type="compositionally biased region" description="Low complexity" evidence="5">
    <location>
        <begin position="492"/>
        <end position="515"/>
    </location>
</feature>
<dbReference type="OrthoDB" id="193931at2759"/>
<dbReference type="Pfam" id="PF00069">
    <property type="entry name" value="Pkinase"/>
    <property type="match status" value="1"/>
</dbReference>
<dbReference type="PROSITE" id="PS00018">
    <property type="entry name" value="EF_HAND_1"/>
    <property type="match status" value="2"/>
</dbReference>
<feature type="compositionally biased region" description="Low complexity" evidence="5">
    <location>
        <begin position="544"/>
        <end position="569"/>
    </location>
</feature>
<dbReference type="Gene3D" id="1.10.238.10">
    <property type="entry name" value="EF-hand"/>
    <property type="match status" value="1"/>
</dbReference>
<protein>
    <recommendedName>
        <fullName evidence="10">Non-specific serine/threonine protein kinase</fullName>
    </recommendedName>
</protein>
<dbReference type="InterPro" id="IPR011009">
    <property type="entry name" value="Kinase-like_dom_sf"/>
</dbReference>
<proteinExistence type="predicted"/>
<feature type="compositionally biased region" description="Low complexity" evidence="5">
    <location>
        <begin position="1339"/>
        <end position="1349"/>
    </location>
</feature>
<dbReference type="InterPro" id="IPR000719">
    <property type="entry name" value="Prot_kinase_dom"/>
</dbReference>
<evidence type="ECO:0000259" key="7">
    <source>
        <dbReference type="PROSITE" id="PS50222"/>
    </source>
</evidence>
<dbReference type="SMART" id="SM00054">
    <property type="entry name" value="EFh"/>
    <property type="match status" value="2"/>
</dbReference>
<evidence type="ECO:0000256" key="3">
    <source>
        <dbReference type="ARBA" id="ARBA00022840"/>
    </source>
</evidence>
<keyword evidence="2" id="KW-0106">Calcium</keyword>
<dbReference type="EMBL" id="KV918933">
    <property type="protein sequence ID" value="OSX74715.1"/>
    <property type="molecule type" value="Genomic_DNA"/>
</dbReference>
<dbReference type="FunFam" id="1.10.510.10:FF:000571">
    <property type="entry name" value="Maternal embryonic leucine zipper kinase"/>
    <property type="match status" value="1"/>
</dbReference>
<dbReference type="Proteomes" id="UP000218209">
    <property type="component" value="Unassembled WGS sequence"/>
</dbReference>
<dbReference type="PROSITE" id="PS50222">
    <property type="entry name" value="EF_HAND_2"/>
    <property type="match status" value="1"/>
</dbReference>
<dbReference type="InterPro" id="IPR008266">
    <property type="entry name" value="Tyr_kinase_AS"/>
</dbReference>
<accession>A0A1X6P1S3</accession>
<dbReference type="GO" id="GO:0005737">
    <property type="term" value="C:cytoplasm"/>
    <property type="evidence" value="ECO:0007669"/>
    <property type="project" value="TreeGrafter"/>
</dbReference>
<dbReference type="PANTHER" id="PTHR24346:SF75">
    <property type="entry name" value="AURORA KINASE"/>
    <property type="match status" value="1"/>
</dbReference>
<dbReference type="InterPro" id="IPR017441">
    <property type="entry name" value="Protein_kinase_ATP_BS"/>
</dbReference>
<evidence type="ECO:0000256" key="1">
    <source>
        <dbReference type="ARBA" id="ARBA00022741"/>
    </source>
</evidence>
<evidence type="ECO:0000313" key="9">
    <source>
        <dbReference type="Proteomes" id="UP000218209"/>
    </source>
</evidence>
<evidence type="ECO:0000313" key="8">
    <source>
        <dbReference type="EMBL" id="OSX74715.1"/>
    </source>
</evidence>
<feature type="region of interest" description="Disordered" evidence="5">
    <location>
        <begin position="1269"/>
        <end position="1309"/>
    </location>
</feature>
<feature type="region of interest" description="Disordered" evidence="5">
    <location>
        <begin position="1322"/>
        <end position="1349"/>
    </location>
</feature>
<evidence type="ECO:0008006" key="10">
    <source>
        <dbReference type="Google" id="ProtNLM"/>
    </source>
</evidence>
<name>A0A1X6P1S3_PORUM</name>
<dbReference type="PROSITE" id="PS50011">
    <property type="entry name" value="PROTEIN_KINASE_DOM"/>
    <property type="match status" value="1"/>
</dbReference>
<evidence type="ECO:0000256" key="5">
    <source>
        <dbReference type="SAM" id="MobiDB-lite"/>
    </source>
</evidence>
<sequence>MGNSHGAPVCDPVGGKELSNVFSELDGEHHGWLTLRELLAASAVPGLVMPHSLPVLYYFDTERDGNLTRAEFVALVQYCHAEKVKAEAELLRDKRFRDLIATASAGGVKDCSVSGRSSFRRFSSYSNVRSVYARSASASHTDSDEESSALSPPGQGAGGVGDGSLGRSVCRDEGEPGSLGGGGLLSRASSGLPPPMPVPPGASRPGGDGPAVQRCPSIAALSSRGSYGRSESRLMDATAYGPGGPALHGAAGGSARSGTMVVPGAGSFHSDGSDTELSSSAFEAEKGDFRGASSHGGVSLGASAPGRSVYVESGSELYDLPDPDELAASGMRTGLSSESDSSSTSYSSSSASTGSSRSWSSSRRHGRPRVAPPSVVEISGSEVYDLPPPPSSVANPSSVYVESGSELYDLPDPDELAASGMRTGNTTESESSSSSSSSSNVGAVASRSRDGDAAPSDDGLQSPAPGVVHDDEFELPDIDALAASGMRRGTPSDQSGSDLSSSGDSSEASDSSRGAAVGGRGGGDPSTSRSTLHSPRRRRRHVESSCSSHSRSGSRSSCSSRSSRYSDASDGGGLALGGPSTPVGGTPCADAPSAGHPSHENLATSPVPVYPEAVAAAAAAAAAGGLSDVTADHDAAVTAAAAAAATVSASASVSGRTIGMFSSQREFDGPPSSGRLQRVRSEDSEASFSDSDLSENVVSSLDAKSVTALDAAVVEKVTRANIAKLADQLHTEGSREAFMQWLWRLVDFSGTGVVTLDELRVFLEALSEDGIDLEELVFYKEPGVPLEERILNEFDTSHSGLLTRDEFMVLADLVTREYEFWENRHLDCIGDYELGRTVGRGSSGVVRAAIHVVTRRKFAVKIIKKGNCSDLSRLDREIQSLTVVQHPNVVSLEEVLDSEDNTFLVMTLCGGGSLIDIVRLYPEERMPEATARFYLRQLFDALAYCHANGICHRDVRLDNIMLGNSGVLKLTDFGHSGIYTPGWDLFSTSLVGSIFNLSPEQIAGRCYSGEKIDVWSAGVLVYCLLVGHPPFYDSDTRKLIDSITTGTFDIPSFVSASAAEFIRLMINVVPEDRPPLASMRRHPWFLEGSENAPVMDVVTIPVDPLYKWRPDLAEMIMAGTIHEHNLHFHLADTHNPKSCPADLRGQDWALKCLCPNMDIKFSVSLFTKEPTEVAMSSGLCSTSRSRPPLNLRARSGEPSASPRLILAEDSRYVHVLGPAESSPTLMGFVTASTSREAASLPACLAAPARYGEAENNGLAANPIFSSLPSASGSVRDNTTSERDVLDSDCGVSTPLTRRASSVHGPCTSENVVNAESSTALRLGGAPGLESRPSVEERSQLSLSPSRLTRSTSAVHLASTSYLDLDAAIGGEEMSGDGGAISSDYRSDLMHILRRSCSMQDRGEFMAGARLKMTTSRTTDAFPYYCRLQPAPPPPTPPPVPQFMRPSGTPLRTATGRLLRPACMPDGTLDGLMANVALEDGEDGPDEMAVESEDDGYEEDGEWSSDDAAERRVTERRTRRRRRRTSGGTPIASGPTSSSQCIPVPRPLALDAGTEQCPPGGSPKWKVLTSSPVEPGIVDRLSKHPSKRFTGLQQPRRAGGTSRGGEQTASPDAGLSSIRETPDVDPEPSPSPFTPQEPRTPEPRAVMSTPQGGRPVEPLAFRARSELDEDFQPFLEVRLQDGESGLFLRICRKLKTICDTKLAGAAERQKLRAP</sequence>
<feature type="compositionally biased region" description="Acidic residues" evidence="5">
    <location>
        <begin position="1478"/>
        <end position="1506"/>
    </location>
</feature>
<dbReference type="GO" id="GO:0004674">
    <property type="term" value="F:protein serine/threonine kinase activity"/>
    <property type="evidence" value="ECO:0007669"/>
    <property type="project" value="TreeGrafter"/>
</dbReference>
<dbReference type="Gene3D" id="1.10.510.10">
    <property type="entry name" value="Transferase(Phosphotransferase) domain 1"/>
    <property type="match status" value="1"/>
</dbReference>
<gene>
    <name evidence="8" type="ORF">BU14_0271s0010</name>
</gene>
<dbReference type="CDD" id="cd00051">
    <property type="entry name" value="EFh"/>
    <property type="match status" value="1"/>
</dbReference>
<dbReference type="InterPro" id="IPR002048">
    <property type="entry name" value="EF_hand_dom"/>
</dbReference>
<dbReference type="GO" id="GO:0005509">
    <property type="term" value="F:calcium ion binding"/>
    <property type="evidence" value="ECO:0007669"/>
    <property type="project" value="InterPro"/>
</dbReference>
<dbReference type="GO" id="GO:0005524">
    <property type="term" value="F:ATP binding"/>
    <property type="evidence" value="ECO:0007669"/>
    <property type="project" value="UniProtKB-UniRule"/>
</dbReference>
<feature type="region of interest" description="Disordered" evidence="5">
    <location>
        <begin position="136"/>
        <end position="214"/>
    </location>
</feature>
<feature type="domain" description="Protein kinase" evidence="6">
    <location>
        <begin position="832"/>
        <end position="1085"/>
    </location>
</feature>
<feature type="region of interest" description="Disordered" evidence="5">
    <location>
        <begin position="1478"/>
        <end position="1656"/>
    </location>
</feature>
<evidence type="ECO:0000259" key="6">
    <source>
        <dbReference type="PROSITE" id="PS50011"/>
    </source>
</evidence>
<dbReference type="GO" id="GO:0035556">
    <property type="term" value="P:intracellular signal transduction"/>
    <property type="evidence" value="ECO:0007669"/>
    <property type="project" value="TreeGrafter"/>
</dbReference>
<keyword evidence="3 4" id="KW-0067">ATP-binding</keyword>
<feature type="region of interest" description="Disordered" evidence="5">
    <location>
        <begin position="662"/>
        <end position="691"/>
    </location>
</feature>
<organism evidence="8 9">
    <name type="scientific">Porphyra umbilicalis</name>
    <name type="common">Purple laver</name>
    <name type="synonym">Red alga</name>
    <dbReference type="NCBI Taxonomy" id="2786"/>
    <lineage>
        <taxon>Eukaryota</taxon>
        <taxon>Rhodophyta</taxon>
        <taxon>Bangiophyceae</taxon>
        <taxon>Bangiales</taxon>
        <taxon>Bangiaceae</taxon>
        <taxon>Porphyra</taxon>
    </lineage>
</organism>
<dbReference type="PROSITE" id="PS00109">
    <property type="entry name" value="PROTEIN_KINASE_TYR"/>
    <property type="match status" value="1"/>
</dbReference>
<feature type="compositionally biased region" description="Pro residues" evidence="5">
    <location>
        <begin position="192"/>
        <end position="202"/>
    </location>
</feature>
<feature type="binding site" evidence="4">
    <location>
        <position position="865"/>
    </location>
    <ligand>
        <name>ATP</name>
        <dbReference type="ChEBI" id="CHEBI:30616"/>
    </ligand>
</feature>
<reference evidence="8 9" key="1">
    <citation type="submission" date="2017-03" db="EMBL/GenBank/DDBJ databases">
        <title>WGS assembly of Porphyra umbilicalis.</title>
        <authorList>
            <person name="Brawley S.H."/>
            <person name="Blouin N.A."/>
            <person name="Ficko-Blean E."/>
            <person name="Wheeler G.L."/>
            <person name="Lohr M."/>
            <person name="Goodson H.V."/>
            <person name="Jenkins J.W."/>
            <person name="Blaby-Haas C.E."/>
            <person name="Helliwell K.E."/>
            <person name="Chan C."/>
            <person name="Marriage T."/>
            <person name="Bhattacharya D."/>
            <person name="Klein A.S."/>
            <person name="Badis Y."/>
            <person name="Brodie J."/>
            <person name="Cao Y."/>
            <person name="Collen J."/>
            <person name="Dittami S.M."/>
            <person name="Gachon C.M."/>
            <person name="Green B.R."/>
            <person name="Karpowicz S."/>
            <person name="Kim J.W."/>
            <person name="Kudahl U."/>
            <person name="Lin S."/>
            <person name="Michel G."/>
            <person name="Mittag M."/>
            <person name="Olson B.J."/>
            <person name="Pangilinan J."/>
            <person name="Peng Y."/>
            <person name="Qiu H."/>
            <person name="Shu S."/>
            <person name="Singer J.T."/>
            <person name="Smith A.G."/>
            <person name="Sprecher B.N."/>
            <person name="Wagner V."/>
            <person name="Wang W."/>
            <person name="Wang Z.-Y."/>
            <person name="Yan J."/>
            <person name="Yarish C."/>
            <person name="Zoeuner-Riek S."/>
            <person name="Zhuang Y."/>
            <person name="Zou Y."/>
            <person name="Lindquist E.A."/>
            <person name="Grimwood J."/>
            <person name="Barry K."/>
            <person name="Rokhsar D.S."/>
            <person name="Schmutz J."/>
            <person name="Stiller J.W."/>
            <person name="Grossman A.R."/>
            <person name="Prochnik S.E."/>
        </authorList>
    </citation>
    <scope>NUCLEOTIDE SEQUENCE [LARGE SCALE GENOMIC DNA]</scope>
    <source>
        <strain evidence="8">4086291</strain>
    </source>
</reference>
<dbReference type="Pfam" id="PF13499">
    <property type="entry name" value="EF-hand_7"/>
    <property type="match status" value="1"/>
</dbReference>
<dbReference type="PROSITE" id="PS00107">
    <property type="entry name" value="PROTEIN_KINASE_ATP"/>
    <property type="match status" value="1"/>
</dbReference>
<feature type="domain" description="EF-hand" evidence="7">
    <location>
        <begin position="734"/>
        <end position="769"/>
    </location>
</feature>
<dbReference type="InterPro" id="IPR018247">
    <property type="entry name" value="EF_Hand_1_Ca_BS"/>
</dbReference>
<feature type="region of interest" description="Disordered" evidence="5">
    <location>
        <begin position="248"/>
        <end position="605"/>
    </location>
</feature>
<dbReference type="PANTHER" id="PTHR24346">
    <property type="entry name" value="MAP/MICROTUBULE AFFINITY-REGULATING KINASE"/>
    <property type="match status" value="1"/>
</dbReference>
<feature type="compositionally biased region" description="Low complexity" evidence="5">
    <location>
        <begin position="336"/>
        <end position="361"/>
    </location>
</feature>
<dbReference type="InterPro" id="IPR011992">
    <property type="entry name" value="EF-hand-dom_pair"/>
</dbReference>
<feature type="compositionally biased region" description="Gly residues" evidence="5">
    <location>
        <begin position="155"/>
        <end position="164"/>
    </location>
</feature>
<evidence type="ECO:0000256" key="4">
    <source>
        <dbReference type="PROSITE-ProRule" id="PRU10141"/>
    </source>
</evidence>
<keyword evidence="1 4" id="KW-0547">Nucleotide-binding</keyword>